<evidence type="ECO:0000313" key="2">
    <source>
        <dbReference type="EMBL" id="KAF7764693.1"/>
    </source>
</evidence>
<reference evidence="2" key="2">
    <citation type="submission" date="2015-03" db="EMBL/GenBank/DDBJ databases">
        <title>Genome sequence of Pseudoalteromonas citrea.</title>
        <authorList>
            <person name="Xie B.-B."/>
            <person name="Rong J.-C."/>
            <person name="Qin Q.-L."/>
            <person name="Zhang Y.-Z."/>
        </authorList>
    </citation>
    <scope>NUCLEOTIDE SEQUENCE</scope>
    <source>
        <strain evidence="2">DSM 8771</strain>
    </source>
</reference>
<dbReference type="InterPro" id="IPR002711">
    <property type="entry name" value="HNH"/>
</dbReference>
<dbReference type="InterPro" id="IPR003615">
    <property type="entry name" value="HNH_nuc"/>
</dbReference>
<evidence type="ECO:0000259" key="1">
    <source>
        <dbReference type="SMART" id="SM00507"/>
    </source>
</evidence>
<protein>
    <recommendedName>
        <fullName evidence="1">HNH nuclease domain-containing protein</fullName>
    </recommendedName>
</protein>
<dbReference type="Gene3D" id="1.10.30.50">
    <property type="match status" value="1"/>
</dbReference>
<dbReference type="SMART" id="SM00507">
    <property type="entry name" value="HNHc"/>
    <property type="match status" value="1"/>
</dbReference>
<dbReference type="Proteomes" id="UP000016487">
    <property type="component" value="Unassembled WGS sequence"/>
</dbReference>
<dbReference type="CDD" id="cd00085">
    <property type="entry name" value="HNHc"/>
    <property type="match status" value="1"/>
</dbReference>
<dbReference type="GO" id="GO:0004519">
    <property type="term" value="F:endonuclease activity"/>
    <property type="evidence" value="ECO:0007669"/>
    <property type="project" value="InterPro"/>
</dbReference>
<gene>
    <name evidence="2" type="ORF">PCIT_b0741</name>
</gene>
<accession>A0AAD4AF42</accession>
<name>A0AAD4AF42_9GAMM</name>
<dbReference type="Pfam" id="PF01844">
    <property type="entry name" value="HNH"/>
    <property type="match status" value="1"/>
</dbReference>
<comment type="caution">
    <text evidence="2">The sequence shown here is derived from an EMBL/GenBank/DDBJ whole genome shotgun (WGS) entry which is preliminary data.</text>
</comment>
<dbReference type="GO" id="GO:0008270">
    <property type="term" value="F:zinc ion binding"/>
    <property type="evidence" value="ECO:0007669"/>
    <property type="project" value="InterPro"/>
</dbReference>
<proteinExistence type="predicted"/>
<sequence>MAFKLTVDFSSLDQAVSQMGAELIEFDLESKVIPIEPIDRKLNEGFEVNFEDIEFDTGLASYQGRQVLLYIKDHSYNNKIYTVLEDGSKGNRFHVADCEMLERMRQKGRFDRYVVTNKLDGMFPVSGTDNRTNELVEGETDLSVCQYCLEATNFQKFASLKRGAPRRDFVQNFKLADFFDTYSSFFKFMPTGVASNQTSHYTKDWETVSKRIREKFNYQCQQCGLDLAQHKRLLHVHHINGVKSDNSDSNLTPLCCDCHRKQPDHQHMFIKHEETKLISHLRNAQGLNVKENWQDVYDLADPGIHGVIDLLEKYHVSLPEVGEEIQNEKKEVVAEMELAWPLKKVGIAIDKPEAIEATKLGWKVYSMRHALSQIDQLASSLR</sequence>
<organism evidence="2 3">
    <name type="scientific">Pseudoalteromonas citrea</name>
    <dbReference type="NCBI Taxonomy" id="43655"/>
    <lineage>
        <taxon>Bacteria</taxon>
        <taxon>Pseudomonadati</taxon>
        <taxon>Pseudomonadota</taxon>
        <taxon>Gammaproteobacteria</taxon>
        <taxon>Alteromonadales</taxon>
        <taxon>Pseudoalteromonadaceae</taxon>
        <taxon>Pseudoalteromonas</taxon>
    </lineage>
</organism>
<feature type="domain" description="HNH nuclease" evidence="1">
    <location>
        <begin position="207"/>
        <end position="260"/>
    </location>
</feature>
<dbReference type="GO" id="GO:0003676">
    <property type="term" value="F:nucleic acid binding"/>
    <property type="evidence" value="ECO:0007669"/>
    <property type="project" value="InterPro"/>
</dbReference>
<reference evidence="2" key="1">
    <citation type="journal article" date="2012" name="J. Bacteriol.">
        <title>Genome sequences of type strains of seven species of the marine bacterium Pseudoalteromonas.</title>
        <authorList>
            <person name="Xie B.B."/>
            <person name="Shu Y.L."/>
            <person name="Qin Q.L."/>
            <person name="Rong J.C."/>
            <person name="Zhang X.Y."/>
            <person name="Chen X.L."/>
            <person name="Shi M."/>
            <person name="He H.L."/>
            <person name="Zhou B.C."/>
            <person name="Zhang Y.Z."/>
        </authorList>
    </citation>
    <scope>NUCLEOTIDE SEQUENCE</scope>
    <source>
        <strain evidence="2">DSM 8771</strain>
    </source>
</reference>
<evidence type="ECO:0000313" key="3">
    <source>
        <dbReference type="Proteomes" id="UP000016487"/>
    </source>
</evidence>
<dbReference type="RefSeq" id="WP_010365350.1">
    <property type="nucleotide sequence ID" value="NZ_AHBZ03000027.1"/>
</dbReference>
<dbReference type="AlphaFoldDB" id="A0AAD4AF42"/>
<dbReference type="EMBL" id="AHBZ03000027">
    <property type="protein sequence ID" value="KAF7764693.1"/>
    <property type="molecule type" value="Genomic_DNA"/>
</dbReference>